<accession>A0A9N8YYM7</accession>
<gene>
    <name evidence="1" type="ORF">PBRASI_LOCUS459</name>
</gene>
<name>A0A9N8YYM7_9GLOM</name>
<dbReference type="Proteomes" id="UP000789739">
    <property type="component" value="Unassembled WGS sequence"/>
</dbReference>
<proteinExistence type="predicted"/>
<dbReference type="AlphaFoldDB" id="A0A9N8YYM7"/>
<protein>
    <submittedName>
        <fullName evidence="1">6734_t:CDS:1</fullName>
    </submittedName>
</protein>
<dbReference type="OrthoDB" id="2341968at2759"/>
<evidence type="ECO:0000313" key="2">
    <source>
        <dbReference type="Proteomes" id="UP000789739"/>
    </source>
</evidence>
<organism evidence="1 2">
    <name type="scientific">Paraglomus brasilianum</name>
    <dbReference type="NCBI Taxonomy" id="144538"/>
    <lineage>
        <taxon>Eukaryota</taxon>
        <taxon>Fungi</taxon>
        <taxon>Fungi incertae sedis</taxon>
        <taxon>Mucoromycota</taxon>
        <taxon>Glomeromycotina</taxon>
        <taxon>Glomeromycetes</taxon>
        <taxon>Paraglomerales</taxon>
        <taxon>Paraglomeraceae</taxon>
        <taxon>Paraglomus</taxon>
    </lineage>
</organism>
<reference evidence="1" key="1">
    <citation type="submission" date="2021-06" db="EMBL/GenBank/DDBJ databases">
        <authorList>
            <person name="Kallberg Y."/>
            <person name="Tangrot J."/>
            <person name="Rosling A."/>
        </authorList>
    </citation>
    <scope>NUCLEOTIDE SEQUENCE</scope>
    <source>
        <strain evidence="1">BR232B</strain>
    </source>
</reference>
<comment type="caution">
    <text evidence="1">The sequence shown here is derived from an EMBL/GenBank/DDBJ whole genome shotgun (WGS) entry which is preliminary data.</text>
</comment>
<sequence length="282" mass="32380">MTRYDFTQAGLELGPAMRLAKEANAFKATTPKRSFSSYHSLSEELEKYGIESEGIDAIPLFNPPAYKIQDNDKHFEECITEISIRLRDYGDLNPDSLEAVRNEYVVAILHAALHIVRDDTKKKFSMRPQQKIIDEESCGCVDYAIKDSEALICITENKQHQIPLGFAQNIKQLESSVETNKRKRKRDEAFGDDFDYIYGIVTTGRDWHFLLYSPGEIARSKPACTIEFNQEALDKDSEEYQALHKSVKRVLETIVGLLKDRACVEKLPSSKRTRVEEYRSKR</sequence>
<keyword evidence="2" id="KW-1185">Reference proteome</keyword>
<dbReference type="EMBL" id="CAJVPI010000022">
    <property type="protein sequence ID" value="CAG8458706.1"/>
    <property type="molecule type" value="Genomic_DNA"/>
</dbReference>
<evidence type="ECO:0000313" key="1">
    <source>
        <dbReference type="EMBL" id="CAG8458706.1"/>
    </source>
</evidence>